<dbReference type="Proteomes" id="UP001054945">
    <property type="component" value="Unassembled WGS sequence"/>
</dbReference>
<feature type="region of interest" description="Disordered" evidence="1">
    <location>
        <begin position="24"/>
        <end position="53"/>
    </location>
</feature>
<organism evidence="2 3">
    <name type="scientific">Caerostris extrusa</name>
    <name type="common">Bark spider</name>
    <name type="synonym">Caerostris bankana</name>
    <dbReference type="NCBI Taxonomy" id="172846"/>
    <lineage>
        <taxon>Eukaryota</taxon>
        <taxon>Metazoa</taxon>
        <taxon>Ecdysozoa</taxon>
        <taxon>Arthropoda</taxon>
        <taxon>Chelicerata</taxon>
        <taxon>Arachnida</taxon>
        <taxon>Araneae</taxon>
        <taxon>Araneomorphae</taxon>
        <taxon>Entelegynae</taxon>
        <taxon>Araneoidea</taxon>
        <taxon>Araneidae</taxon>
        <taxon>Caerostris</taxon>
    </lineage>
</organism>
<accession>A0AAV4Y2K2</accession>
<gene>
    <name evidence="2" type="ORF">CEXT_73141</name>
</gene>
<evidence type="ECO:0000256" key="1">
    <source>
        <dbReference type="SAM" id="MobiDB-lite"/>
    </source>
</evidence>
<name>A0AAV4Y2K2_CAEEX</name>
<reference evidence="2 3" key="1">
    <citation type="submission" date="2021-06" db="EMBL/GenBank/DDBJ databases">
        <title>Caerostris extrusa draft genome.</title>
        <authorList>
            <person name="Kono N."/>
            <person name="Arakawa K."/>
        </authorList>
    </citation>
    <scope>NUCLEOTIDE SEQUENCE [LARGE SCALE GENOMIC DNA]</scope>
</reference>
<protein>
    <submittedName>
        <fullName evidence="2">Uncharacterized protein</fullName>
    </submittedName>
</protein>
<evidence type="ECO:0000313" key="2">
    <source>
        <dbReference type="EMBL" id="GIZ01283.1"/>
    </source>
</evidence>
<sequence length="124" mass="13565">MHHLAAFLFQRKFRSGATLVPTQNRLLKASRGPAADLSPPKEQGRDNWGSADTTLTTPLVHISLSPRRGDNPLATENLLQHLSLPRQGALHCWSDGGGKCMKTSVVVGIRAKRWTKFSSVVIPT</sequence>
<evidence type="ECO:0000313" key="3">
    <source>
        <dbReference type="Proteomes" id="UP001054945"/>
    </source>
</evidence>
<keyword evidence="3" id="KW-1185">Reference proteome</keyword>
<proteinExistence type="predicted"/>
<dbReference type="EMBL" id="BPLR01001277">
    <property type="protein sequence ID" value="GIZ01283.1"/>
    <property type="molecule type" value="Genomic_DNA"/>
</dbReference>
<comment type="caution">
    <text evidence="2">The sequence shown here is derived from an EMBL/GenBank/DDBJ whole genome shotgun (WGS) entry which is preliminary data.</text>
</comment>
<dbReference type="AlphaFoldDB" id="A0AAV4Y2K2"/>